<evidence type="ECO:0000313" key="4">
    <source>
        <dbReference type="Proteomes" id="UP001589698"/>
    </source>
</evidence>
<dbReference type="Proteomes" id="UP001589698">
    <property type="component" value="Unassembled WGS sequence"/>
</dbReference>
<feature type="domain" description="PASTA" evidence="2">
    <location>
        <begin position="309"/>
        <end position="369"/>
    </location>
</feature>
<dbReference type="CDD" id="cd06577">
    <property type="entry name" value="PASTA_pknB"/>
    <property type="match status" value="1"/>
</dbReference>
<dbReference type="Gene3D" id="3.30.10.20">
    <property type="match status" value="1"/>
</dbReference>
<name>A0ABV6DY70_9ACTN</name>
<evidence type="ECO:0000256" key="1">
    <source>
        <dbReference type="SAM" id="SignalP"/>
    </source>
</evidence>
<protein>
    <submittedName>
        <fullName evidence="3">PASTA domain-containing protein</fullName>
    </submittedName>
</protein>
<dbReference type="InterPro" id="IPR011050">
    <property type="entry name" value="Pectin_lyase_fold/virulence"/>
</dbReference>
<dbReference type="Pfam" id="PF03793">
    <property type="entry name" value="PASTA"/>
    <property type="match status" value="1"/>
</dbReference>
<keyword evidence="4" id="KW-1185">Reference proteome</keyword>
<accession>A0ABV6DY70</accession>
<reference evidence="3 4" key="1">
    <citation type="submission" date="2024-09" db="EMBL/GenBank/DDBJ databases">
        <authorList>
            <person name="Sun Q."/>
            <person name="Mori K."/>
        </authorList>
    </citation>
    <scope>NUCLEOTIDE SEQUENCE [LARGE SCALE GENOMIC DNA]</scope>
    <source>
        <strain evidence="3 4">CCM 8654</strain>
    </source>
</reference>
<dbReference type="RefSeq" id="WP_378517346.1">
    <property type="nucleotide sequence ID" value="NZ_CBCSDI010000011.1"/>
</dbReference>
<sequence length="370" mass="36743">MRTSLLRRGTAAAILSIVSAGLIALTAPAANAQATRTWVSGVGDDVNPCSRTAPCKTFAGAISKTAAGGTISALDSGGFGAVTITKSIILDGTGTQASILATGTNGVVVASDTADVVLRNLDITGSNPVTGCGGLSGVKANAANSLRLDGVSITGFQRGVELPLGTANPDVFVDVTLHAVNLANNCTAGVSAEPTNGRRTRVVLADSHVSTSNQAFVAGPGSEAWVSSSSLSLNNVGIVASGAAVHDMCGNTLVGNATDSAFTDVAAACAPAATPAPAPSPTPAPTPATVQVEVPVYVPTPVPATYCVVPRLTGLSVTRARAALDKAGCELGKVSKAKARAARRGTVLSQAVPARLEVRSGTKVAVKIGR</sequence>
<evidence type="ECO:0000259" key="2">
    <source>
        <dbReference type="Pfam" id="PF03793"/>
    </source>
</evidence>
<dbReference type="SUPFAM" id="SSF51126">
    <property type="entry name" value="Pectin lyase-like"/>
    <property type="match status" value="1"/>
</dbReference>
<gene>
    <name evidence="3" type="ORF">ACFFJG_04190</name>
</gene>
<proteinExistence type="predicted"/>
<comment type="caution">
    <text evidence="3">The sequence shown here is derived from an EMBL/GenBank/DDBJ whole genome shotgun (WGS) entry which is preliminary data.</text>
</comment>
<feature type="signal peptide" evidence="1">
    <location>
        <begin position="1"/>
        <end position="32"/>
    </location>
</feature>
<dbReference type="InterPro" id="IPR005543">
    <property type="entry name" value="PASTA_dom"/>
</dbReference>
<organism evidence="3 4">
    <name type="scientific">Nocardioides zeicaulis</name>
    <dbReference type="NCBI Taxonomy" id="1776857"/>
    <lineage>
        <taxon>Bacteria</taxon>
        <taxon>Bacillati</taxon>
        <taxon>Actinomycetota</taxon>
        <taxon>Actinomycetes</taxon>
        <taxon>Propionibacteriales</taxon>
        <taxon>Nocardioidaceae</taxon>
        <taxon>Nocardioides</taxon>
    </lineage>
</organism>
<keyword evidence="1" id="KW-0732">Signal</keyword>
<evidence type="ECO:0000313" key="3">
    <source>
        <dbReference type="EMBL" id="MFC0221672.1"/>
    </source>
</evidence>
<dbReference type="EMBL" id="JBHLXH010000001">
    <property type="protein sequence ID" value="MFC0221672.1"/>
    <property type="molecule type" value="Genomic_DNA"/>
</dbReference>
<feature type="chain" id="PRO_5045690771" evidence="1">
    <location>
        <begin position="33"/>
        <end position="370"/>
    </location>
</feature>